<evidence type="ECO:0000256" key="2">
    <source>
        <dbReference type="ARBA" id="ARBA00022435"/>
    </source>
</evidence>
<name>A0A813CD67_9DINO</name>
<dbReference type="SUPFAM" id="SSF53659">
    <property type="entry name" value="Isocitrate/Isopropylmalate dehydrogenase-like"/>
    <property type="match status" value="1"/>
</dbReference>
<evidence type="ECO:0000256" key="1">
    <source>
        <dbReference type="ARBA" id="ARBA00001946"/>
    </source>
</evidence>
<dbReference type="Proteomes" id="UP000601435">
    <property type="component" value="Unassembled WGS sequence"/>
</dbReference>
<dbReference type="GO" id="GO:0046872">
    <property type="term" value="F:metal ion binding"/>
    <property type="evidence" value="ECO:0007669"/>
    <property type="project" value="UniProtKB-KW"/>
</dbReference>
<evidence type="ECO:0000259" key="8">
    <source>
        <dbReference type="Pfam" id="PF08123"/>
    </source>
</evidence>
<dbReference type="Gene3D" id="3.40.50.150">
    <property type="entry name" value="Vaccinia Virus protein VP39"/>
    <property type="match status" value="1"/>
</dbReference>
<evidence type="ECO:0000256" key="7">
    <source>
        <dbReference type="ARBA" id="ARBA00023002"/>
    </source>
</evidence>
<dbReference type="InterPro" id="IPR025789">
    <property type="entry name" value="DOT1_dom"/>
</dbReference>
<comment type="caution">
    <text evidence="9">The sequence shown here is derived from an EMBL/GenBank/DDBJ whole genome shotgun (WGS) entry which is preliminary data.</text>
</comment>
<keyword evidence="3" id="KW-0816">Tricarboxylic acid cycle</keyword>
<dbReference type="GO" id="GO:0006099">
    <property type="term" value="P:tricarboxylic acid cycle"/>
    <property type="evidence" value="ECO:0007669"/>
    <property type="project" value="UniProtKB-KW"/>
</dbReference>
<organism evidence="9 10">
    <name type="scientific">Symbiodinium necroappetens</name>
    <dbReference type="NCBI Taxonomy" id="1628268"/>
    <lineage>
        <taxon>Eukaryota</taxon>
        <taxon>Sar</taxon>
        <taxon>Alveolata</taxon>
        <taxon>Dinophyceae</taxon>
        <taxon>Suessiales</taxon>
        <taxon>Symbiodiniaceae</taxon>
        <taxon>Symbiodinium</taxon>
    </lineage>
</organism>
<evidence type="ECO:0000256" key="3">
    <source>
        <dbReference type="ARBA" id="ARBA00022532"/>
    </source>
</evidence>
<dbReference type="Pfam" id="PF03971">
    <property type="entry name" value="IDH"/>
    <property type="match status" value="1"/>
</dbReference>
<keyword evidence="4" id="KW-0479">Metal-binding</keyword>
<dbReference type="GO" id="GO:0006097">
    <property type="term" value="P:glyoxylate cycle"/>
    <property type="evidence" value="ECO:0007669"/>
    <property type="project" value="UniProtKB-KW"/>
</dbReference>
<dbReference type="SUPFAM" id="SSF53335">
    <property type="entry name" value="S-adenosyl-L-methionine-dependent methyltransferases"/>
    <property type="match status" value="1"/>
</dbReference>
<dbReference type="AlphaFoldDB" id="A0A813CD67"/>
<comment type="cofactor">
    <cofactor evidence="1">
        <name>Mg(2+)</name>
        <dbReference type="ChEBI" id="CHEBI:18420"/>
    </cofactor>
</comment>
<gene>
    <name evidence="9" type="primary">icd</name>
    <name evidence="9" type="ORF">SNEC2469_LOCUS34364</name>
</gene>
<dbReference type="GO" id="GO:0031151">
    <property type="term" value="F:histone H3K79 methyltransferase activity"/>
    <property type="evidence" value="ECO:0007669"/>
    <property type="project" value="InterPro"/>
</dbReference>
<dbReference type="InterPro" id="IPR029063">
    <property type="entry name" value="SAM-dependent_MTases_sf"/>
</dbReference>
<feature type="non-terminal residue" evidence="9">
    <location>
        <position position="1"/>
    </location>
</feature>
<dbReference type="GO" id="GO:0004450">
    <property type="term" value="F:isocitrate dehydrogenase (NADP+) activity"/>
    <property type="evidence" value="ECO:0007669"/>
    <property type="project" value="InterPro"/>
</dbReference>
<evidence type="ECO:0000313" key="9">
    <source>
        <dbReference type="EMBL" id="CAE7941668.1"/>
    </source>
</evidence>
<dbReference type="PANTHER" id="PTHR36999">
    <property type="entry name" value="ISOCITRATE DEHYDROGENASE [NADP]"/>
    <property type="match status" value="1"/>
</dbReference>
<keyword evidence="2" id="KW-0329">Glyoxylate bypass</keyword>
<protein>
    <submittedName>
        <fullName evidence="9">Icd protein</fullName>
    </submittedName>
</protein>
<evidence type="ECO:0000256" key="6">
    <source>
        <dbReference type="ARBA" id="ARBA00022857"/>
    </source>
</evidence>
<feature type="domain" description="DOT1" evidence="8">
    <location>
        <begin position="205"/>
        <end position="278"/>
    </location>
</feature>
<keyword evidence="5" id="KW-0460">Magnesium</keyword>
<dbReference type="Pfam" id="PF08123">
    <property type="entry name" value="DOT1"/>
    <property type="match status" value="1"/>
</dbReference>
<evidence type="ECO:0000313" key="10">
    <source>
        <dbReference type="Proteomes" id="UP000601435"/>
    </source>
</evidence>
<evidence type="ECO:0000256" key="4">
    <source>
        <dbReference type="ARBA" id="ARBA00022723"/>
    </source>
</evidence>
<reference evidence="9" key="1">
    <citation type="submission" date="2021-02" db="EMBL/GenBank/DDBJ databases">
        <authorList>
            <person name="Dougan E. K."/>
            <person name="Rhodes N."/>
            <person name="Thang M."/>
            <person name="Chan C."/>
        </authorList>
    </citation>
    <scope>NUCLEOTIDE SEQUENCE</scope>
</reference>
<keyword evidence="7" id="KW-0560">Oxidoreductase</keyword>
<sequence>VKEIDNRGSHYWVARYWAEELASQEEEQRLKATFSSVADQLKEKEVAILSDMIECQGKSVDIGGYYHVDKAKADVAMNPSATFNGIITRLAEGPDARCGEHTDEAQKQDYTGCFCGKRTTPQVGMRRLVAIGSCWLARGSDCSCADTRRPPPTESAWRIAQRAEVDELLEKHWDFTRTGYTISIEDDELVQQAQMRVRNSSDGDPASAHVYGELTANGVRQLSGFLGLNEATEASFVDLGAGVGKAVVQIYLEYPRVRRVLGVELSPGRAKNGREVLEELRAGALPLLRRRALLGQALEEGMIADALTSAGEVEFVEGDMFQVDLRHATHVYMASTSWCPSMLRKLADKLLKEATNLQAAASLKRLPEGLPGFEEVDAQLQTSWTKRDPAGSRVYIYRPMQQCAAPK</sequence>
<dbReference type="InterPro" id="IPR004436">
    <property type="entry name" value="Isocitrate_DH_NADP_mono"/>
</dbReference>
<keyword evidence="6" id="KW-0521">NADP</keyword>
<proteinExistence type="predicted"/>
<evidence type="ECO:0000256" key="5">
    <source>
        <dbReference type="ARBA" id="ARBA00022842"/>
    </source>
</evidence>
<dbReference type="OrthoDB" id="443402at2759"/>
<dbReference type="PANTHER" id="PTHR36999:SF1">
    <property type="entry name" value="ISOCITRATE DEHYDROGENASE (NADP(+))"/>
    <property type="match status" value="1"/>
</dbReference>
<dbReference type="EMBL" id="CAJNJA010094609">
    <property type="protein sequence ID" value="CAE7941668.1"/>
    <property type="molecule type" value="Genomic_DNA"/>
</dbReference>
<accession>A0A813CD67</accession>
<keyword evidence="10" id="KW-1185">Reference proteome</keyword>